<dbReference type="Proteomes" id="UP001595833">
    <property type="component" value="Unassembled WGS sequence"/>
</dbReference>
<dbReference type="InterPro" id="IPR029016">
    <property type="entry name" value="GAF-like_dom_sf"/>
</dbReference>
<accession>A0ABV9Y1R1</accession>
<name>A0ABV9Y1R1_9PSEU</name>
<gene>
    <name evidence="4" type="ORF">ACFPFM_18080</name>
</gene>
<evidence type="ECO:0000313" key="4">
    <source>
        <dbReference type="EMBL" id="MFC5055657.1"/>
    </source>
</evidence>
<dbReference type="InterPro" id="IPR036388">
    <property type="entry name" value="WH-like_DNA-bd_sf"/>
</dbReference>
<keyword evidence="1" id="KW-0805">Transcription regulation</keyword>
<keyword evidence="5" id="KW-1185">Reference proteome</keyword>
<reference evidence="5" key="1">
    <citation type="journal article" date="2019" name="Int. J. Syst. Evol. Microbiol.">
        <title>The Global Catalogue of Microorganisms (GCM) 10K type strain sequencing project: providing services to taxonomists for standard genome sequencing and annotation.</title>
        <authorList>
            <consortium name="The Broad Institute Genomics Platform"/>
            <consortium name="The Broad Institute Genome Sequencing Center for Infectious Disease"/>
            <person name="Wu L."/>
            <person name="Ma J."/>
        </authorList>
    </citation>
    <scope>NUCLEOTIDE SEQUENCE [LARGE SCALE GENOMIC DNA]</scope>
    <source>
        <strain evidence="5">KCTC 12848</strain>
    </source>
</reference>
<dbReference type="Pfam" id="PF03861">
    <property type="entry name" value="ANTAR"/>
    <property type="match status" value="1"/>
</dbReference>
<dbReference type="SUPFAM" id="SSF55781">
    <property type="entry name" value="GAF domain-like"/>
    <property type="match status" value="1"/>
</dbReference>
<evidence type="ECO:0000256" key="1">
    <source>
        <dbReference type="ARBA" id="ARBA00023015"/>
    </source>
</evidence>
<dbReference type="RefSeq" id="WP_344040046.1">
    <property type="nucleotide sequence ID" value="NZ_BAAAKE010000020.1"/>
</dbReference>
<evidence type="ECO:0000259" key="3">
    <source>
        <dbReference type="SMART" id="SM01012"/>
    </source>
</evidence>
<dbReference type="EMBL" id="JBHSJB010000016">
    <property type="protein sequence ID" value="MFC5055657.1"/>
    <property type="molecule type" value="Genomic_DNA"/>
</dbReference>
<keyword evidence="2" id="KW-0804">Transcription</keyword>
<dbReference type="Gene3D" id="1.10.10.10">
    <property type="entry name" value="Winged helix-like DNA-binding domain superfamily/Winged helix DNA-binding domain"/>
    <property type="match status" value="1"/>
</dbReference>
<evidence type="ECO:0000313" key="5">
    <source>
        <dbReference type="Proteomes" id="UP001595833"/>
    </source>
</evidence>
<comment type="caution">
    <text evidence="4">The sequence shown here is derived from an EMBL/GenBank/DDBJ whole genome shotgun (WGS) entry which is preliminary data.</text>
</comment>
<organism evidence="4 5">
    <name type="scientific">Saccharothrix xinjiangensis</name>
    <dbReference type="NCBI Taxonomy" id="204798"/>
    <lineage>
        <taxon>Bacteria</taxon>
        <taxon>Bacillati</taxon>
        <taxon>Actinomycetota</taxon>
        <taxon>Actinomycetes</taxon>
        <taxon>Pseudonocardiales</taxon>
        <taxon>Pseudonocardiaceae</taxon>
        <taxon>Saccharothrix</taxon>
    </lineage>
</organism>
<feature type="domain" description="ANTAR" evidence="3">
    <location>
        <begin position="156"/>
        <end position="228"/>
    </location>
</feature>
<dbReference type="InterPro" id="IPR005561">
    <property type="entry name" value="ANTAR"/>
</dbReference>
<protein>
    <submittedName>
        <fullName evidence="4">GAF and ANTAR domain-containing protein</fullName>
    </submittedName>
</protein>
<dbReference type="SMART" id="SM01012">
    <property type="entry name" value="ANTAR"/>
    <property type="match status" value="1"/>
</dbReference>
<proteinExistence type="predicted"/>
<dbReference type="Gene3D" id="3.30.450.40">
    <property type="match status" value="1"/>
</dbReference>
<sequence>MAGYTPSRLAQVSRWIAEKATELGVPVSVDALCHTAVVRLGVSGAVLTLDTSGWPEIRCATDAVGERLVESQVTVGEGPAVDVWRGGGPVLVADLDAPSSQARWPMFAPLAVETGAAALFALPLCVGAIRAGVLSLHRLDVGHLDAATLTDSLAFAELALRLLLDEQAGLDAVGVVEDGLPLHSPHVHQATGMVAAQLGLDMADAFAHLRARAFAEQVPLSGLAADVVGRRRRFDRDGRRP</sequence>
<evidence type="ECO:0000256" key="2">
    <source>
        <dbReference type="ARBA" id="ARBA00023163"/>
    </source>
</evidence>